<keyword evidence="1" id="KW-0175">Coiled coil</keyword>
<evidence type="ECO:0000313" key="5">
    <source>
        <dbReference type="Proteomes" id="UP000050502"/>
    </source>
</evidence>
<evidence type="ECO:0000256" key="2">
    <source>
        <dbReference type="SAM" id="MobiDB-lite"/>
    </source>
</evidence>
<evidence type="ECO:0000256" key="1">
    <source>
        <dbReference type="SAM" id="Coils"/>
    </source>
</evidence>
<dbReference type="EMBL" id="LGKN01000004">
    <property type="protein sequence ID" value="KPL88596.1"/>
    <property type="molecule type" value="Genomic_DNA"/>
</dbReference>
<sequence>MRTIVSFFAWLLALGLIFSLTLTATAQTECPYAVIRLEITPPPDTNAICTAARPLSEAGYRVFVLLTDRTFNSEAEWFAYLDQVEAEAGLRDPRVEDGFARNAIALEVTTQNAPWNVVITYGERLFGTPLDNDATIDQLKETVRRGLAENRPETGVAQALARLAATVGAVQMATGEEPTAPTPAIAPEAEQSASSWVRWLVGLGLLGGAGALGWKMSEPVRARRREEARLRAHLRAVQNATATILAALDTLLSGIRPEDTPLYQMFQAYHGHLYDDLDAEVHDLLRQAQAALRDAFDVYHALSDAAAQRQRPLEDQIRDWELLYLTLVGTDERVRNLTDDQVRELLDPLSITENTPPEEGQLARQLDALRADLRGKTMRVPLQFVDPERVDQAGILGLIDRVKAHIAHLYHARQQAPQEIDALRARRDALAAAIPDDFVMPPEDLLAPIDQHLTHADDLLREHRYLDVLDLAEDLDAMLDAAEAFLEAVELHREHLKLVEEAAAEGYRPPELPNALRAADDALSRAMHALSQPEGVAAQNAVDAFIAATTHVRNVVNDWRTLHQTNAARFENLKQRAEQVRTTWETRTRPEWEALQAYPSANWDDIAPRVREAEHAFETITDALTEADRFNALHVQDFTRAAQRLTDAAHALTLVQNVQQLISDRLQAVRNAEQYIETSLQKAIADLHALEELHTREDRRLGEDIKEHLHELHTMFDTVRRLIGKRHYAPAQQTLNEALALLSETQQRAHQQLEATRIAEQEIAAQAIEAQKLRTALEAALDTLPESARTPELITQANTARRLLNEAEEARAALPTLADEALHATLEETRRHYTQALDALRAAQEQVQIAASLYQQTLEETRQLIEETAQALAEAETLANHPMIATTDLQTLEEARRMFANLRRIPLEGASLDTLRRIQKEAAHVRTYTESALQQFRRVLSQVERQRRSRTIAPTSLGLTSSIPHAAPSHRVSRPRASRSRPASRSSSMGRSKRR</sequence>
<protein>
    <recommendedName>
        <fullName evidence="6">TPM domain-containing protein</fullName>
    </recommendedName>
</protein>
<organism evidence="4 5">
    <name type="scientific">Ardenticatena maritima</name>
    <dbReference type="NCBI Taxonomy" id="872965"/>
    <lineage>
        <taxon>Bacteria</taxon>
        <taxon>Bacillati</taxon>
        <taxon>Chloroflexota</taxon>
        <taxon>Ardenticatenia</taxon>
        <taxon>Ardenticatenales</taxon>
        <taxon>Ardenticatenaceae</taxon>
        <taxon>Ardenticatena</taxon>
    </lineage>
</organism>
<accession>A0A0P6YU29</accession>
<feature type="signal peptide" evidence="3">
    <location>
        <begin position="1"/>
        <end position="26"/>
    </location>
</feature>
<feature type="compositionally biased region" description="Low complexity" evidence="2">
    <location>
        <begin position="980"/>
        <end position="995"/>
    </location>
</feature>
<dbReference type="RefSeq" id="WP_060687430.1">
    <property type="nucleotide sequence ID" value="NZ_LGKN01000004.1"/>
</dbReference>
<evidence type="ECO:0008006" key="6">
    <source>
        <dbReference type="Google" id="ProtNLM"/>
    </source>
</evidence>
<reference evidence="4 5" key="1">
    <citation type="submission" date="2015-07" db="EMBL/GenBank/DDBJ databases">
        <title>Whole genome sequence of Ardenticatena maritima DSM 23922.</title>
        <authorList>
            <person name="Hemp J."/>
            <person name="Ward L.M."/>
            <person name="Pace L.A."/>
            <person name="Fischer W.W."/>
        </authorList>
    </citation>
    <scope>NUCLEOTIDE SEQUENCE [LARGE SCALE GENOMIC DNA]</scope>
    <source>
        <strain evidence="4 5">110S</strain>
    </source>
</reference>
<feature type="compositionally biased region" description="Polar residues" evidence="2">
    <location>
        <begin position="952"/>
        <end position="963"/>
    </location>
</feature>
<evidence type="ECO:0000256" key="3">
    <source>
        <dbReference type="SAM" id="SignalP"/>
    </source>
</evidence>
<proteinExistence type="predicted"/>
<name>A0A0P6YU29_9CHLR</name>
<evidence type="ECO:0000313" key="4">
    <source>
        <dbReference type="EMBL" id="KPL88596.1"/>
    </source>
</evidence>
<comment type="caution">
    <text evidence="4">The sequence shown here is derived from an EMBL/GenBank/DDBJ whole genome shotgun (WGS) entry which is preliminary data.</text>
</comment>
<feature type="coiled-coil region" evidence="1">
    <location>
        <begin position="800"/>
        <end position="878"/>
    </location>
</feature>
<dbReference type="Proteomes" id="UP000050502">
    <property type="component" value="Unassembled WGS sequence"/>
</dbReference>
<keyword evidence="3" id="KW-0732">Signal</keyword>
<dbReference type="AlphaFoldDB" id="A0A0P6YU29"/>
<feature type="chain" id="PRO_5006133894" description="TPM domain-containing protein" evidence="3">
    <location>
        <begin position="27"/>
        <end position="995"/>
    </location>
</feature>
<feature type="region of interest" description="Disordered" evidence="2">
    <location>
        <begin position="947"/>
        <end position="995"/>
    </location>
</feature>
<gene>
    <name evidence="4" type="ORF">SE16_07495</name>
</gene>